<dbReference type="InterPro" id="IPR001878">
    <property type="entry name" value="Znf_CCHC"/>
</dbReference>
<feature type="domain" description="CCHC-type" evidence="3">
    <location>
        <begin position="33"/>
        <end position="48"/>
    </location>
</feature>
<proteinExistence type="predicted"/>
<evidence type="ECO:0000313" key="4">
    <source>
        <dbReference type="EMBL" id="JAS56481.1"/>
    </source>
</evidence>
<dbReference type="GO" id="GO:0008270">
    <property type="term" value="F:zinc ion binding"/>
    <property type="evidence" value="ECO:0007669"/>
    <property type="project" value="UniProtKB-KW"/>
</dbReference>
<evidence type="ECO:0000259" key="3">
    <source>
        <dbReference type="PROSITE" id="PS50158"/>
    </source>
</evidence>
<dbReference type="EMBL" id="GECZ01013288">
    <property type="protein sequence ID" value="JAS56481.1"/>
    <property type="molecule type" value="Transcribed_RNA"/>
</dbReference>
<feature type="non-terminal residue" evidence="4">
    <location>
        <position position="1"/>
    </location>
</feature>
<name>A0A1B6G279_9HEMI</name>
<dbReference type="PROSITE" id="PS50158">
    <property type="entry name" value="ZF_CCHC"/>
    <property type="match status" value="1"/>
</dbReference>
<dbReference type="AlphaFoldDB" id="A0A1B6G279"/>
<evidence type="ECO:0000256" key="1">
    <source>
        <dbReference type="PROSITE-ProRule" id="PRU00047"/>
    </source>
</evidence>
<dbReference type="GO" id="GO:0003676">
    <property type="term" value="F:nucleic acid binding"/>
    <property type="evidence" value="ECO:0007669"/>
    <property type="project" value="InterPro"/>
</dbReference>
<keyword evidence="1" id="KW-0863">Zinc-finger</keyword>
<dbReference type="Gene3D" id="4.10.60.10">
    <property type="entry name" value="Zinc finger, CCHC-type"/>
    <property type="match status" value="1"/>
</dbReference>
<feature type="non-terminal residue" evidence="4">
    <location>
        <position position="100"/>
    </location>
</feature>
<sequence length="100" mass="11246">SHKHSMNHQHGRKCNKCGSSHSRYKCPAYGKSCHKCGKNNHFASQCRSSGKHINALEVTGSPSFIDREDELFVGAVNKNSLYDNVERKWSVNLSINDQLV</sequence>
<accession>A0A1B6G279</accession>
<dbReference type="SMART" id="SM00343">
    <property type="entry name" value="ZnF_C2HC"/>
    <property type="match status" value="2"/>
</dbReference>
<organism evidence="4">
    <name type="scientific">Cuerna arida</name>
    <dbReference type="NCBI Taxonomy" id="1464854"/>
    <lineage>
        <taxon>Eukaryota</taxon>
        <taxon>Metazoa</taxon>
        <taxon>Ecdysozoa</taxon>
        <taxon>Arthropoda</taxon>
        <taxon>Hexapoda</taxon>
        <taxon>Insecta</taxon>
        <taxon>Pterygota</taxon>
        <taxon>Neoptera</taxon>
        <taxon>Paraneoptera</taxon>
        <taxon>Hemiptera</taxon>
        <taxon>Auchenorrhyncha</taxon>
        <taxon>Membracoidea</taxon>
        <taxon>Cicadellidae</taxon>
        <taxon>Cicadellinae</taxon>
        <taxon>Proconiini</taxon>
        <taxon>Cuerna</taxon>
    </lineage>
</organism>
<keyword evidence="1" id="KW-0862">Zinc</keyword>
<evidence type="ECO:0000256" key="2">
    <source>
        <dbReference type="SAM" id="MobiDB-lite"/>
    </source>
</evidence>
<feature type="compositionally biased region" description="Basic residues" evidence="2">
    <location>
        <begin position="1"/>
        <end position="15"/>
    </location>
</feature>
<gene>
    <name evidence="4" type="ORF">g.1743</name>
</gene>
<keyword evidence="1" id="KW-0479">Metal-binding</keyword>
<protein>
    <recommendedName>
        <fullName evidence="3">CCHC-type domain-containing protein</fullName>
    </recommendedName>
</protein>
<reference evidence="4" key="1">
    <citation type="submission" date="2015-11" db="EMBL/GenBank/DDBJ databases">
        <title>De novo transcriptome assembly of four potential Pierce s Disease insect vectors from Arizona vineyards.</title>
        <authorList>
            <person name="Tassone E.E."/>
        </authorList>
    </citation>
    <scope>NUCLEOTIDE SEQUENCE</scope>
</reference>
<feature type="region of interest" description="Disordered" evidence="2">
    <location>
        <begin position="1"/>
        <end position="22"/>
    </location>
</feature>